<dbReference type="Proteomes" id="UP000672097">
    <property type="component" value="Unassembled WGS sequence"/>
</dbReference>
<evidence type="ECO:0000313" key="1">
    <source>
        <dbReference type="EMBL" id="MBQ0936108.1"/>
    </source>
</evidence>
<organism evidence="1 2">
    <name type="scientific">Ideonella paludis</name>
    <dbReference type="NCBI Taxonomy" id="1233411"/>
    <lineage>
        <taxon>Bacteria</taxon>
        <taxon>Pseudomonadati</taxon>
        <taxon>Pseudomonadota</taxon>
        <taxon>Betaproteobacteria</taxon>
        <taxon>Burkholderiales</taxon>
        <taxon>Sphaerotilaceae</taxon>
        <taxon>Ideonella</taxon>
    </lineage>
</organism>
<dbReference type="InterPro" id="IPR011989">
    <property type="entry name" value="ARM-like"/>
</dbReference>
<dbReference type="Gene3D" id="1.25.10.10">
    <property type="entry name" value="Leucine-rich Repeat Variant"/>
    <property type="match status" value="4"/>
</dbReference>
<proteinExistence type="predicted"/>
<dbReference type="EMBL" id="JAGQDG010000004">
    <property type="protein sequence ID" value="MBQ0936108.1"/>
    <property type="molecule type" value="Genomic_DNA"/>
</dbReference>
<keyword evidence="2" id="KW-1185">Reference proteome</keyword>
<reference evidence="1 2" key="1">
    <citation type="submission" date="2021-04" db="EMBL/GenBank/DDBJ databases">
        <title>The genome sequence of type strain Ideonella paludis KCTC 32238.</title>
        <authorList>
            <person name="Liu Y."/>
        </authorList>
    </citation>
    <scope>NUCLEOTIDE SEQUENCE [LARGE SCALE GENOMIC DNA]</scope>
    <source>
        <strain evidence="1 2">KCTC 32238</strain>
    </source>
</reference>
<accession>A0ABS5DY75</accession>
<dbReference type="SMART" id="SM00567">
    <property type="entry name" value="EZ_HEAT"/>
    <property type="match status" value="7"/>
</dbReference>
<evidence type="ECO:0000313" key="2">
    <source>
        <dbReference type="Proteomes" id="UP000672097"/>
    </source>
</evidence>
<name>A0ABS5DY75_9BURK</name>
<dbReference type="SUPFAM" id="SSF48371">
    <property type="entry name" value="ARM repeat"/>
    <property type="match status" value="1"/>
</dbReference>
<dbReference type="InterPro" id="IPR016024">
    <property type="entry name" value="ARM-type_fold"/>
</dbReference>
<gene>
    <name evidence="1" type="ORF">KAK11_12285</name>
</gene>
<dbReference type="Pfam" id="PF13646">
    <property type="entry name" value="HEAT_2"/>
    <property type="match status" value="2"/>
</dbReference>
<dbReference type="PANTHER" id="PTHR12697">
    <property type="entry name" value="PBS LYASE HEAT-LIKE PROTEIN"/>
    <property type="match status" value="1"/>
</dbReference>
<sequence>MPALLRALCIRAADADSEIRTAAVEDIYEIAFKVGAKASSAIPVLVERLADTVPKVSESASWALKYCAPKSVAALTESLAHQFSQVREKAAQALGNIGRDARDSAHALRPLLQDSAPLVRQKAAWALGLMHDDHPDTLEQLHRLTRTEQPADLSAALHALGNLGKNSENTELLLPFKEVIMAATSHSSSAVVRSALYASKSLGLTSQEQADLYVSTLCAESTLSDTQLTFHALADLAPSVDLSRALPVFMAILNTRQDTAISVCKVLAVMKPRPSSAIEQLVALLDEDRFVLPAAVALWAIEGRTESFMAAIERSHPIADESLCDFICAMGPAAIPLIPNVLAALAEEDWDQQWAAADALCAIACPDPAVVQALMDALGHPSPVVRSASARALASLGASSVEALTAVLSNKEDARSAWAALSLGRIGLQASSAVEVLRSRMLEGTEPLHSSCAIALAYIAQDESSIPALIDTLQSEEPSAPRKAAAEALGALGPAAKCAIPALRSAAEDVDFDLADAAMGALSVIEGSRH</sequence>
<dbReference type="InterPro" id="IPR004155">
    <property type="entry name" value="PBS_lyase_HEAT"/>
</dbReference>
<protein>
    <submittedName>
        <fullName evidence="1">HEAT repeat domain-containing protein</fullName>
    </submittedName>
</protein>
<dbReference type="RefSeq" id="WP_210809418.1">
    <property type="nucleotide sequence ID" value="NZ_JAGQDG010000004.1"/>
</dbReference>
<dbReference type="Pfam" id="PF03130">
    <property type="entry name" value="HEAT_PBS"/>
    <property type="match status" value="1"/>
</dbReference>
<dbReference type="PANTHER" id="PTHR12697:SF5">
    <property type="entry name" value="DEOXYHYPUSINE HYDROXYLASE"/>
    <property type="match status" value="1"/>
</dbReference>
<comment type="caution">
    <text evidence="1">The sequence shown here is derived from an EMBL/GenBank/DDBJ whole genome shotgun (WGS) entry which is preliminary data.</text>
</comment>